<dbReference type="PANTHER" id="PTHR47894:SF4">
    <property type="entry name" value="HTH-TYPE TRANSCRIPTIONAL REGULATOR GADX"/>
    <property type="match status" value="1"/>
</dbReference>
<dbReference type="RefSeq" id="WP_172829120.1">
    <property type="nucleotide sequence ID" value="NZ_LT629785.1"/>
</dbReference>
<dbReference type="Gene3D" id="1.10.10.60">
    <property type="entry name" value="Homeodomain-like"/>
    <property type="match status" value="1"/>
</dbReference>
<dbReference type="STRING" id="364197.SAMN05216296_1650"/>
<evidence type="ECO:0000256" key="2">
    <source>
        <dbReference type="ARBA" id="ARBA00023125"/>
    </source>
</evidence>
<evidence type="ECO:0000313" key="6">
    <source>
        <dbReference type="Proteomes" id="UP000243232"/>
    </source>
</evidence>
<reference evidence="6" key="1">
    <citation type="submission" date="2016-10" db="EMBL/GenBank/DDBJ databases">
        <authorList>
            <person name="Varghese N."/>
            <person name="Submissions S."/>
        </authorList>
    </citation>
    <scope>NUCLEOTIDE SEQUENCE [LARGE SCALE GENOMIC DNA]</scope>
    <source>
        <strain evidence="6">DSM 17875</strain>
    </source>
</reference>
<dbReference type="GO" id="GO:0003700">
    <property type="term" value="F:DNA-binding transcription factor activity"/>
    <property type="evidence" value="ECO:0007669"/>
    <property type="project" value="InterPro"/>
</dbReference>
<evidence type="ECO:0000256" key="3">
    <source>
        <dbReference type="ARBA" id="ARBA00023163"/>
    </source>
</evidence>
<dbReference type="EMBL" id="LT629785">
    <property type="protein sequence ID" value="SDU07924.1"/>
    <property type="molecule type" value="Genomic_DNA"/>
</dbReference>
<accession>A0A1H2FKM9</accession>
<dbReference type="PROSITE" id="PS01124">
    <property type="entry name" value="HTH_ARAC_FAMILY_2"/>
    <property type="match status" value="1"/>
</dbReference>
<dbReference type="SMART" id="SM00342">
    <property type="entry name" value="HTH_ARAC"/>
    <property type="match status" value="1"/>
</dbReference>
<dbReference type="InterPro" id="IPR018060">
    <property type="entry name" value="HTH_AraC"/>
</dbReference>
<evidence type="ECO:0000259" key="4">
    <source>
        <dbReference type="PROSITE" id="PS01124"/>
    </source>
</evidence>
<evidence type="ECO:0000256" key="1">
    <source>
        <dbReference type="ARBA" id="ARBA00023015"/>
    </source>
</evidence>
<dbReference type="InterPro" id="IPR032687">
    <property type="entry name" value="AraC-type_N"/>
</dbReference>
<keyword evidence="6" id="KW-1185">Reference proteome</keyword>
<gene>
    <name evidence="5" type="ORF">SAMN05216296_1650</name>
</gene>
<dbReference type="AlphaFoldDB" id="A0A1H2FKM9"/>
<name>A0A1H2FKM9_9PSED</name>
<feature type="domain" description="HTH araC/xylS-type" evidence="4">
    <location>
        <begin position="237"/>
        <end position="335"/>
    </location>
</feature>
<sequence length="341" mass="38469">MPSVSRSSDLQGVAELIRSYGQDPDALARKIGLDPLALYETGINIPSSLVINLYEEAARACKDRFFALKLAQIQGWDILGPIWLMIRSAETVRAALQAIADHLELHSEGISAYLVEEDQRTAFCYEVRKQARGSEALDHSEIQVIELGLAMSCYELQAILGNDWRPRFTQFRHAAPYNTEPLQQVFGEHISFNQDRNAIHLSARDSSYPLANSRPAYRQILQREIRARLGDSIPSALKADRTIRLLLDESRCSIDKVAAILGVSARTLQLRLKEEGKTYQQLYDRARLEIAIQYLENSNLPITAIAERLQFSHTGAFSRFFKQQMGCPPRSLLKGRRSPSP</sequence>
<dbReference type="Pfam" id="PF12625">
    <property type="entry name" value="Arabinose_bd"/>
    <property type="match status" value="1"/>
</dbReference>
<dbReference type="InterPro" id="IPR009057">
    <property type="entry name" value="Homeodomain-like_sf"/>
</dbReference>
<dbReference type="SUPFAM" id="SSF46689">
    <property type="entry name" value="Homeodomain-like"/>
    <property type="match status" value="1"/>
</dbReference>
<keyword evidence="3" id="KW-0804">Transcription</keyword>
<dbReference type="PANTHER" id="PTHR47894">
    <property type="entry name" value="HTH-TYPE TRANSCRIPTIONAL REGULATOR GADX"/>
    <property type="match status" value="1"/>
</dbReference>
<dbReference type="Proteomes" id="UP000243232">
    <property type="component" value="Chromosome I"/>
</dbReference>
<proteinExistence type="predicted"/>
<dbReference type="Pfam" id="PF12833">
    <property type="entry name" value="HTH_18"/>
    <property type="match status" value="1"/>
</dbReference>
<evidence type="ECO:0000313" key="5">
    <source>
        <dbReference type="EMBL" id="SDU07924.1"/>
    </source>
</evidence>
<dbReference type="GO" id="GO:0005829">
    <property type="term" value="C:cytosol"/>
    <property type="evidence" value="ECO:0007669"/>
    <property type="project" value="TreeGrafter"/>
</dbReference>
<dbReference type="GO" id="GO:0000976">
    <property type="term" value="F:transcription cis-regulatory region binding"/>
    <property type="evidence" value="ECO:0007669"/>
    <property type="project" value="TreeGrafter"/>
</dbReference>
<protein>
    <submittedName>
        <fullName evidence="5">AraC-type DNA-binding protein</fullName>
    </submittedName>
</protein>
<keyword evidence="2 5" id="KW-0238">DNA-binding</keyword>
<keyword evidence="1" id="KW-0805">Transcription regulation</keyword>
<dbReference type="PROSITE" id="PS00041">
    <property type="entry name" value="HTH_ARAC_FAMILY_1"/>
    <property type="match status" value="1"/>
</dbReference>
<organism evidence="5 6">
    <name type="scientific">Pseudomonas pohangensis</name>
    <dbReference type="NCBI Taxonomy" id="364197"/>
    <lineage>
        <taxon>Bacteria</taxon>
        <taxon>Pseudomonadati</taxon>
        <taxon>Pseudomonadota</taxon>
        <taxon>Gammaproteobacteria</taxon>
        <taxon>Pseudomonadales</taxon>
        <taxon>Pseudomonadaceae</taxon>
        <taxon>Pseudomonas</taxon>
    </lineage>
</organism>
<dbReference type="InterPro" id="IPR018062">
    <property type="entry name" value="HTH_AraC-typ_CS"/>
</dbReference>
<dbReference type="GO" id="GO:0009893">
    <property type="term" value="P:positive regulation of metabolic process"/>
    <property type="evidence" value="ECO:0007669"/>
    <property type="project" value="UniProtKB-ARBA"/>
</dbReference>